<organism evidence="1 2">
    <name type="scientific">Streptacidiphilus cavernicola</name>
    <dbReference type="NCBI Taxonomy" id="3342716"/>
    <lineage>
        <taxon>Bacteria</taxon>
        <taxon>Bacillati</taxon>
        <taxon>Actinomycetota</taxon>
        <taxon>Actinomycetes</taxon>
        <taxon>Kitasatosporales</taxon>
        <taxon>Streptomycetaceae</taxon>
        <taxon>Streptacidiphilus</taxon>
    </lineage>
</organism>
<dbReference type="Pfam" id="PF14430">
    <property type="entry name" value="Imm1"/>
    <property type="match status" value="1"/>
</dbReference>
<dbReference type="EMBL" id="JBHFAB010000020">
    <property type="protein sequence ID" value="MFC1419705.1"/>
    <property type="molecule type" value="Genomic_DNA"/>
</dbReference>
<dbReference type="RefSeq" id="WP_380539493.1">
    <property type="nucleotide sequence ID" value="NZ_JBHFAB010000020.1"/>
</dbReference>
<keyword evidence="2" id="KW-1185">Reference proteome</keyword>
<evidence type="ECO:0000313" key="2">
    <source>
        <dbReference type="Proteomes" id="UP001592531"/>
    </source>
</evidence>
<accession>A0ABV6W131</accession>
<name>A0ABV6W131_9ACTN</name>
<protein>
    <submittedName>
        <fullName evidence="1">Imm1 family immunity protein</fullName>
    </submittedName>
</protein>
<sequence>MTLGRATVLYDRAHADALPVIETGEDVDALIDTLLANPPHRNLAEVHSLERELMPSGWPDHELLVGVNAERGVGVLEFMDDGNYVSLGPDEGNGPVKYCLADNPTEFPGWAEIPVELVRQAVKEFLGSRGRRPTCVEWRIPEIW</sequence>
<evidence type="ECO:0000313" key="1">
    <source>
        <dbReference type="EMBL" id="MFC1419705.1"/>
    </source>
</evidence>
<proteinExistence type="predicted"/>
<gene>
    <name evidence="1" type="ORF">ACEZDE_24160</name>
</gene>
<dbReference type="Proteomes" id="UP001592531">
    <property type="component" value="Unassembled WGS sequence"/>
</dbReference>
<comment type="caution">
    <text evidence="1">The sequence shown here is derived from an EMBL/GenBank/DDBJ whole genome shotgun (WGS) entry which is preliminary data.</text>
</comment>
<dbReference type="InterPro" id="IPR025680">
    <property type="entry name" value="DddI"/>
</dbReference>
<reference evidence="1 2" key="1">
    <citation type="submission" date="2024-09" db="EMBL/GenBank/DDBJ databases">
        <authorList>
            <person name="Lee S.D."/>
        </authorList>
    </citation>
    <scope>NUCLEOTIDE SEQUENCE [LARGE SCALE GENOMIC DNA]</scope>
    <source>
        <strain evidence="1 2">N8-3</strain>
    </source>
</reference>